<dbReference type="GO" id="GO:0000166">
    <property type="term" value="F:nucleotide binding"/>
    <property type="evidence" value="ECO:0007669"/>
    <property type="project" value="UniProtKB-KW"/>
</dbReference>
<evidence type="ECO:0000256" key="12">
    <source>
        <dbReference type="SAM" id="MobiDB-lite"/>
    </source>
</evidence>
<proteinExistence type="inferred from homology"/>
<dbReference type="Gene3D" id="3.90.550.50">
    <property type="match status" value="1"/>
</dbReference>
<sequence>MITRKSSLLLSIATISLLILLYTSRIGGWSGLDEPYYRPDHDHHDPHKSQHAPQGNPHDTPHPPPPPPPSDPGCEGFPDTSKVLLVMKTGASESYARIPTQLMTMLRCLPDFLIFGDMEQNIGGQRIHDSLDQVLPEAQEGNSDFDLYRRQKWCLVDQEVCNKLGDPAKEGWNLDKYKNVHIAEKAYKMRPDYDWYIFVDADTYVLWPNLIQWIKKLDAKKKLYLGSVTLIHNFSFGHGGSGYLVSQAAMKDFVGANPGVANEYDLQAQKECCGDYIFARALKDKTDVGVQQMWPTINGEKPATLPFGPSHWCHPVVTMHHMNAEEINSFWHFERKQTRKQTTRPLLLRDIYDEFLAPHLNETRADWDNLADNRFYLDPERKWSDWQLKRTKKAEEYNEQEKKAHKSFEDCGAACKSLGAGDCFRYKYVDGACSISNAFIMGKPVKPADDDKDRTMSGWDMDKIKAWIAEQPPCSDDVKWPNVKT</sequence>
<reference evidence="15" key="1">
    <citation type="journal article" date="2015" name="Genome Announc.">
        <title>Draft genome sequence of the cellulolytic fungus Chaetomium globosum.</title>
        <authorList>
            <person name="Cuomo C.A."/>
            <person name="Untereiner W.A."/>
            <person name="Ma L.-J."/>
            <person name="Grabherr M."/>
            <person name="Birren B.W."/>
        </authorList>
    </citation>
    <scope>NUCLEOTIDE SEQUENCE [LARGE SCALE GENOMIC DNA]</scope>
    <source>
        <strain evidence="15">ATCC 6205 / CBS 148.51 / DSM 1962 / NBRC 6347 / NRRL 1970</strain>
    </source>
</reference>
<comment type="similarity">
    <text evidence="3">Belongs to the glycosyltransferase 31 family. Beta3-Gal-T subfamily.</text>
</comment>
<comment type="pathway">
    <text evidence="2">Protein modification; protein glycosylation.</text>
</comment>
<dbReference type="STRING" id="306901.Q2HC40"/>
<dbReference type="VEuPathDB" id="FungiDB:CHGG_02214"/>
<dbReference type="InterPro" id="IPR026050">
    <property type="entry name" value="C1GALT1/C1GALT1_chp1"/>
</dbReference>
<keyword evidence="15" id="KW-1185">Reference proteome</keyword>
<keyword evidence="9" id="KW-0735">Signal-anchor</keyword>
<evidence type="ECO:0000256" key="4">
    <source>
        <dbReference type="ARBA" id="ARBA00012557"/>
    </source>
</evidence>
<evidence type="ECO:0000256" key="10">
    <source>
        <dbReference type="ARBA" id="ARBA00022989"/>
    </source>
</evidence>
<dbReference type="GO" id="GO:0016020">
    <property type="term" value="C:membrane"/>
    <property type="evidence" value="ECO:0007669"/>
    <property type="project" value="UniProtKB-SubCell"/>
</dbReference>
<dbReference type="GeneID" id="4389191"/>
<keyword evidence="11" id="KW-0472">Membrane</keyword>
<name>Q2HC40_CHAGB</name>
<evidence type="ECO:0000256" key="9">
    <source>
        <dbReference type="ARBA" id="ARBA00022968"/>
    </source>
</evidence>
<evidence type="ECO:0000256" key="3">
    <source>
        <dbReference type="ARBA" id="ARBA00006462"/>
    </source>
</evidence>
<dbReference type="eggNOG" id="KOG2246">
    <property type="taxonomic scope" value="Eukaryota"/>
</dbReference>
<dbReference type="HOGENOM" id="CLU_022549_1_0_1"/>
<keyword evidence="8" id="KW-0547">Nucleotide-binding</keyword>
<dbReference type="EMBL" id="CH408030">
    <property type="protein sequence ID" value="EAQ90279.1"/>
    <property type="molecule type" value="Genomic_DNA"/>
</dbReference>
<evidence type="ECO:0000256" key="1">
    <source>
        <dbReference type="ARBA" id="ARBA00004606"/>
    </source>
</evidence>
<evidence type="ECO:0000256" key="5">
    <source>
        <dbReference type="ARBA" id="ARBA00022676"/>
    </source>
</evidence>
<dbReference type="Pfam" id="PF02434">
    <property type="entry name" value="Fringe"/>
    <property type="match status" value="1"/>
</dbReference>
<dbReference type="OrthoDB" id="414175at2759"/>
<protein>
    <recommendedName>
        <fullName evidence="4">N-acetylgalactosaminide beta-1,3-galactosyltransferase</fullName>
        <ecNumber evidence="4">2.4.1.122</ecNumber>
    </recommendedName>
</protein>
<dbReference type="InterPro" id="IPR003378">
    <property type="entry name" value="Fringe-like_glycosylTrfase"/>
</dbReference>
<evidence type="ECO:0000256" key="11">
    <source>
        <dbReference type="ARBA" id="ARBA00023136"/>
    </source>
</evidence>
<dbReference type="PANTHER" id="PTHR23033:SF40">
    <property type="entry name" value="APPLE DOMAIN-CONTAINING PROTEIN"/>
    <property type="match status" value="1"/>
</dbReference>
<organism evidence="14 15">
    <name type="scientific">Chaetomium globosum (strain ATCC 6205 / CBS 148.51 / DSM 1962 / NBRC 6347 / NRRL 1970)</name>
    <name type="common">Soil fungus</name>
    <dbReference type="NCBI Taxonomy" id="306901"/>
    <lineage>
        <taxon>Eukaryota</taxon>
        <taxon>Fungi</taxon>
        <taxon>Dikarya</taxon>
        <taxon>Ascomycota</taxon>
        <taxon>Pezizomycotina</taxon>
        <taxon>Sordariomycetes</taxon>
        <taxon>Sordariomycetidae</taxon>
        <taxon>Sordariales</taxon>
        <taxon>Chaetomiaceae</taxon>
        <taxon>Chaetomium</taxon>
    </lineage>
</organism>
<feature type="compositionally biased region" description="Basic and acidic residues" evidence="12">
    <location>
        <begin position="37"/>
        <end position="48"/>
    </location>
</feature>
<dbReference type="OMA" id="WYLFVDA"/>
<evidence type="ECO:0000256" key="2">
    <source>
        <dbReference type="ARBA" id="ARBA00004922"/>
    </source>
</evidence>
<evidence type="ECO:0000313" key="14">
    <source>
        <dbReference type="EMBL" id="EAQ90279.1"/>
    </source>
</evidence>
<feature type="domain" description="Fringe-like glycosyltransferase" evidence="13">
    <location>
        <begin position="184"/>
        <end position="253"/>
    </location>
</feature>
<dbReference type="InParanoid" id="Q2HC40"/>
<evidence type="ECO:0000256" key="8">
    <source>
        <dbReference type="ARBA" id="ARBA00022741"/>
    </source>
</evidence>
<dbReference type="EC" id="2.4.1.122" evidence="4"/>
<keyword evidence="10" id="KW-1133">Transmembrane helix</keyword>
<dbReference type="RefSeq" id="XP_001228730.1">
    <property type="nucleotide sequence ID" value="XM_001228729.1"/>
</dbReference>
<dbReference type="GO" id="GO:0016263">
    <property type="term" value="F:glycoprotein-N-acetylgalactosamine 3-beta-galactosyltransferase activity"/>
    <property type="evidence" value="ECO:0007669"/>
    <property type="project" value="UniProtKB-EC"/>
</dbReference>
<dbReference type="PANTHER" id="PTHR23033">
    <property type="entry name" value="BETA1,3-GALACTOSYLTRANSFERASE"/>
    <property type="match status" value="1"/>
</dbReference>
<keyword evidence="5" id="KW-0328">Glycosyltransferase</keyword>
<evidence type="ECO:0000256" key="6">
    <source>
        <dbReference type="ARBA" id="ARBA00022679"/>
    </source>
</evidence>
<comment type="subcellular location">
    <subcellularLocation>
        <location evidence="1">Membrane</location>
        <topology evidence="1">Single-pass type II membrane protein</topology>
    </subcellularLocation>
</comment>
<dbReference type="AlphaFoldDB" id="Q2HC40"/>
<dbReference type="Proteomes" id="UP000001056">
    <property type="component" value="Unassembled WGS sequence"/>
</dbReference>
<accession>Q2HC40</accession>
<dbReference type="FunFam" id="3.90.550.50:FF:000039">
    <property type="entry name" value="WGS project CABT00000000 data, contig 2.9"/>
    <property type="match status" value="1"/>
</dbReference>
<gene>
    <name evidence="14" type="ORF">CHGG_02214</name>
</gene>
<feature type="region of interest" description="Disordered" evidence="12">
    <location>
        <begin position="37"/>
        <end position="78"/>
    </location>
</feature>
<evidence type="ECO:0000313" key="15">
    <source>
        <dbReference type="Proteomes" id="UP000001056"/>
    </source>
</evidence>
<feature type="compositionally biased region" description="Pro residues" evidence="12">
    <location>
        <begin position="62"/>
        <end position="71"/>
    </location>
</feature>
<evidence type="ECO:0000256" key="7">
    <source>
        <dbReference type="ARBA" id="ARBA00022692"/>
    </source>
</evidence>
<evidence type="ECO:0000259" key="13">
    <source>
        <dbReference type="Pfam" id="PF02434"/>
    </source>
</evidence>
<keyword evidence="7" id="KW-0812">Transmembrane</keyword>
<keyword evidence="6" id="KW-0808">Transferase</keyword>